<feature type="region of interest" description="Disordered" evidence="1">
    <location>
        <begin position="1"/>
        <end position="30"/>
    </location>
</feature>
<comment type="caution">
    <text evidence="3">The sequence shown here is derived from an EMBL/GenBank/DDBJ whole genome shotgun (WGS) entry which is preliminary data.</text>
</comment>
<organism evidence="3 4">
    <name type="scientific">Caldimonas mangrovi</name>
    <dbReference type="NCBI Taxonomy" id="2944811"/>
    <lineage>
        <taxon>Bacteria</taxon>
        <taxon>Pseudomonadati</taxon>
        <taxon>Pseudomonadota</taxon>
        <taxon>Betaproteobacteria</taxon>
        <taxon>Burkholderiales</taxon>
        <taxon>Sphaerotilaceae</taxon>
        <taxon>Caldimonas</taxon>
    </lineage>
</organism>
<accession>A0ABT0YP16</accession>
<feature type="compositionally biased region" description="Basic and acidic residues" evidence="1">
    <location>
        <begin position="617"/>
        <end position="634"/>
    </location>
</feature>
<sequence>MADTSSIRAAPGPQGGRPARRTPAARHGAGAAGALEQAVAPACAGGNLAIGQALGAGAPLDDTIRQEMQARYGADFSQVRVHAGPAAASSADALHANAYAVGRDIVFGPGRYAPHTREGRRLLAHELAHVVQQSRGGPRPAFDPQAPHEQAADRAADAVASGSGTVAVEGATGVGVAADIKGWFSKKYEGASQLVDEAKEMVPDEVREVAGDALDLAGDAVDVAVEYAPYAAGPVVGNVVDFQRAVITDIKEEITGVDDPEALGVRETAARKVDFAVGVSKGAVSQVTDLADTVVWAGSELRDAKNTVVEKTAEVAGIDPETAKTVARVGSVLVAPFAPQALLADALGGANDAMKEAGWVDEQGKASLTTQVQDLYDYAGDKVLEVIDAPKKEADDSLFTQREKGELLGAVGIQVAGAFVGATEVKVGLAVVGALGGIRGIVETMRAHPNDFHTQPSFWSGLLTTALSIVGLKGKGASKKIIDIALKCGALAQVVPHLWQLYKDYNDTELQADPERYEQTLKRDLNAVVRAVVDVVVMIIRNGAAGKPTPKYKGGPPKGGPVGDVGSEGGVPKAPAASAADAGGATPGPANETATVAKPPSATALKKADLRAQGAKRKADTADARAKKAEDSAAAREAASQKAKARADEQRARAEKNAQTLQDKRAKADEKAQALAEAQQKAAANGGDAKAKAKLDKAALAADKAAADARTKAENAGKRADSARAKADTADAKAAAAEQRAQDARAQANDARAKAKQAESKAQTAKEKAQALRGPDDPQASFADLSDPAHASPSSGPAFKPNAEPIVWVRTGKGKQRWSYVPEGDKRFGKGEGVAMPKSQADDRNFTPAGEAPKIVPITPRTGANGRPVESTGAGGRRGSRYASASAKDPRAVTETSIRPDTNENQAYNRHLDTGEFGILRPQGSNAPGVDSITARIEFDAQGRPVRATIYLNDVTTPTAAKGAKPSHANWQQELAGAIDPKAPPGQRMDFGDPAIDAVVRKAAADGNVYIRVVRTEPTAAGHQSVTIDPAETFRAGPVTVPRLPNVAEVRDGEREDEEAAP</sequence>
<gene>
    <name evidence="3" type="ORF">M8A51_13175</name>
</gene>
<evidence type="ECO:0000256" key="1">
    <source>
        <dbReference type="SAM" id="MobiDB-lite"/>
    </source>
</evidence>
<proteinExistence type="predicted"/>
<feature type="compositionally biased region" description="Low complexity" evidence="1">
    <location>
        <begin position="673"/>
        <end position="688"/>
    </location>
</feature>
<dbReference type="Pfam" id="PF13699">
    <property type="entry name" value="eCIS_core"/>
    <property type="match status" value="1"/>
</dbReference>
<feature type="compositionally biased region" description="Basic and acidic residues" evidence="1">
    <location>
        <begin position="751"/>
        <end position="776"/>
    </location>
</feature>
<feature type="domain" description="eCIS core" evidence="2">
    <location>
        <begin position="59"/>
        <end position="136"/>
    </location>
</feature>
<feature type="compositionally biased region" description="Low complexity" evidence="1">
    <location>
        <begin position="570"/>
        <end position="590"/>
    </location>
</feature>
<feature type="compositionally biased region" description="Low complexity" evidence="1">
    <location>
        <begin position="546"/>
        <end position="555"/>
    </location>
</feature>
<dbReference type="RefSeq" id="WP_251778934.1">
    <property type="nucleotide sequence ID" value="NZ_JAMKFE010000007.1"/>
</dbReference>
<feature type="compositionally biased region" description="Polar residues" evidence="1">
    <location>
        <begin position="894"/>
        <end position="906"/>
    </location>
</feature>
<feature type="compositionally biased region" description="Low complexity" evidence="1">
    <location>
        <begin position="732"/>
        <end position="750"/>
    </location>
</feature>
<feature type="compositionally biased region" description="Gly residues" evidence="1">
    <location>
        <begin position="556"/>
        <end position="569"/>
    </location>
</feature>
<protein>
    <submittedName>
        <fullName evidence="3">DUF4157 domain-containing protein</fullName>
    </submittedName>
</protein>
<feature type="region of interest" description="Disordered" evidence="1">
    <location>
        <begin position="546"/>
        <end position="906"/>
    </location>
</feature>
<feature type="compositionally biased region" description="Basic and acidic residues" evidence="1">
    <location>
        <begin position="645"/>
        <end position="672"/>
    </location>
</feature>
<keyword evidence="4" id="KW-1185">Reference proteome</keyword>
<dbReference type="InterPro" id="IPR025295">
    <property type="entry name" value="eCIS_core_dom"/>
</dbReference>
<evidence type="ECO:0000313" key="4">
    <source>
        <dbReference type="Proteomes" id="UP001165541"/>
    </source>
</evidence>
<reference evidence="3" key="1">
    <citation type="submission" date="2022-05" db="EMBL/GenBank/DDBJ databases">
        <title>Schlegelella sp. nov., isolated from mangrove soil.</title>
        <authorList>
            <person name="Liu Y."/>
            <person name="Ge X."/>
            <person name="Liu W."/>
        </authorList>
    </citation>
    <scope>NUCLEOTIDE SEQUENCE</scope>
    <source>
        <strain evidence="3">S2-27</strain>
    </source>
</reference>
<dbReference type="EMBL" id="JAMKFE010000007">
    <property type="protein sequence ID" value="MCM5680480.1"/>
    <property type="molecule type" value="Genomic_DNA"/>
</dbReference>
<name>A0ABT0YP16_9BURK</name>
<dbReference type="Proteomes" id="UP001165541">
    <property type="component" value="Unassembled WGS sequence"/>
</dbReference>
<evidence type="ECO:0000313" key="3">
    <source>
        <dbReference type="EMBL" id="MCM5680480.1"/>
    </source>
</evidence>
<feature type="compositionally biased region" description="Basic and acidic residues" evidence="1">
    <location>
        <begin position="705"/>
        <end position="731"/>
    </location>
</feature>
<evidence type="ECO:0000259" key="2">
    <source>
        <dbReference type="Pfam" id="PF13699"/>
    </source>
</evidence>